<dbReference type="AlphaFoldDB" id="A0AAD5QXL8"/>
<evidence type="ECO:0000313" key="3">
    <source>
        <dbReference type="Proteomes" id="UP001196413"/>
    </source>
</evidence>
<evidence type="ECO:0000313" key="2">
    <source>
        <dbReference type="EMBL" id="KAJ1364376.1"/>
    </source>
</evidence>
<protein>
    <recommendedName>
        <fullName evidence="1">Exportin-2 central domain-containing protein</fullName>
    </recommendedName>
</protein>
<reference evidence="2" key="1">
    <citation type="submission" date="2021-06" db="EMBL/GenBank/DDBJ databases">
        <title>Parelaphostrongylus tenuis whole genome reference sequence.</title>
        <authorList>
            <person name="Garwood T.J."/>
            <person name="Larsen P.A."/>
            <person name="Fountain-Jones N.M."/>
            <person name="Garbe J.R."/>
            <person name="Macchietto M.G."/>
            <person name="Kania S.A."/>
            <person name="Gerhold R.W."/>
            <person name="Richards J.E."/>
            <person name="Wolf T.M."/>
        </authorList>
    </citation>
    <scope>NUCLEOTIDE SEQUENCE</scope>
    <source>
        <strain evidence="2">MNPRO001-30</strain>
        <tissue evidence="2">Meninges</tissue>
    </source>
</reference>
<comment type="caution">
    <text evidence="2">The sequence shown here is derived from an EMBL/GenBank/DDBJ whole genome shotgun (WGS) entry which is preliminary data.</text>
</comment>
<proteinExistence type="predicted"/>
<feature type="domain" description="Exportin-2 central" evidence="1">
    <location>
        <begin position="2"/>
        <end position="46"/>
    </location>
</feature>
<dbReference type="EMBL" id="JAHQIW010004955">
    <property type="protein sequence ID" value="KAJ1364376.1"/>
    <property type="molecule type" value="Genomic_DNA"/>
</dbReference>
<dbReference type="InterPro" id="IPR013713">
    <property type="entry name" value="XPO2_central"/>
</dbReference>
<accession>A0AAD5QXL8</accession>
<dbReference type="Pfam" id="PF08506">
    <property type="entry name" value="Cse1"/>
    <property type="match status" value="1"/>
</dbReference>
<keyword evidence="3" id="KW-1185">Reference proteome</keyword>
<dbReference type="Proteomes" id="UP001196413">
    <property type="component" value="Unassembled WGS sequence"/>
</dbReference>
<sequence>MEVCEIFALYAQRFEEEINLSMLNIIQAVWQLVVQTGSETKFTFLLHSRSVPMLIWGISGASVYARIRLISWLTHFDSATRSIEIRNYIVDPAAPTSWPSACDAHRTAAQANPYHPKLSDTHSERPVGTS</sequence>
<evidence type="ECO:0000259" key="1">
    <source>
        <dbReference type="Pfam" id="PF08506"/>
    </source>
</evidence>
<dbReference type="GO" id="GO:0006886">
    <property type="term" value="P:intracellular protein transport"/>
    <property type="evidence" value="ECO:0007669"/>
    <property type="project" value="InterPro"/>
</dbReference>
<gene>
    <name evidence="2" type="ORF">KIN20_024464</name>
</gene>
<organism evidence="2 3">
    <name type="scientific">Parelaphostrongylus tenuis</name>
    <name type="common">Meningeal worm</name>
    <dbReference type="NCBI Taxonomy" id="148309"/>
    <lineage>
        <taxon>Eukaryota</taxon>
        <taxon>Metazoa</taxon>
        <taxon>Ecdysozoa</taxon>
        <taxon>Nematoda</taxon>
        <taxon>Chromadorea</taxon>
        <taxon>Rhabditida</taxon>
        <taxon>Rhabditina</taxon>
        <taxon>Rhabditomorpha</taxon>
        <taxon>Strongyloidea</taxon>
        <taxon>Metastrongylidae</taxon>
        <taxon>Parelaphostrongylus</taxon>
    </lineage>
</organism>
<name>A0AAD5QXL8_PARTN</name>